<dbReference type="EMBL" id="FXZI01000016">
    <property type="protein sequence ID" value="SMY03752.1"/>
    <property type="molecule type" value="Genomic_DNA"/>
</dbReference>
<feature type="compositionally biased region" description="Polar residues" evidence="1">
    <location>
        <begin position="16"/>
        <end position="26"/>
    </location>
</feature>
<evidence type="ECO:0000256" key="2">
    <source>
        <dbReference type="SAM" id="Phobius"/>
    </source>
</evidence>
<sequence length="292" mass="30792">MRPNNSDTGAGESGVYSATGSSQSARTGAVPIFGVDKSPQDKNRDTYDGTSTSYAKLPPEEFEEEPPSASGMGHHTESSADANADSQTNDPVSAASPKTDTIAEEVAHKLKSLAFHGAAFGLVFGLFFTVANAVAHPYNGDEAWVGYLSEILAGGVLGAAIAAGFGKLLNIELKRQVRRSTDPAVRERILRKGAIVGRGNQARLTARALVLFLIVALAWSGVVALCTWVLNSLMVANGSATLDLAGPVLWVHWVAGVFAGLLSLIRVLRFRRSGIFAGAVAVDRVFHFGRRG</sequence>
<proteinExistence type="predicted"/>
<gene>
    <name evidence="3" type="ORF">BAURA86_03451</name>
</gene>
<keyword evidence="2" id="KW-0812">Transmembrane</keyword>
<name>A0A2H1KX14_BREAU</name>
<feature type="compositionally biased region" description="Polar residues" evidence="1">
    <location>
        <begin position="79"/>
        <end position="98"/>
    </location>
</feature>
<evidence type="ECO:0000313" key="4">
    <source>
        <dbReference type="Proteomes" id="UP000234300"/>
    </source>
</evidence>
<reference evidence="3 4" key="1">
    <citation type="submission" date="2017-03" db="EMBL/GenBank/DDBJ databases">
        <authorList>
            <person name="Afonso C.L."/>
            <person name="Miller P.J."/>
            <person name="Scott M.A."/>
            <person name="Spackman E."/>
            <person name="Goraichik I."/>
            <person name="Dimitrov K.M."/>
            <person name="Suarez D.L."/>
            <person name="Swayne D.E."/>
        </authorList>
    </citation>
    <scope>NUCLEOTIDE SEQUENCE [LARGE SCALE GENOMIC DNA]</scope>
    <source>
        <strain evidence="4">8(6)</strain>
    </source>
</reference>
<feature type="transmembrane region" description="Helical" evidence="2">
    <location>
        <begin position="250"/>
        <end position="268"/>
    </location>
</feature>
<dbReference type="AlphaFoldDB" id="A0A2H1KX14"/>
<feature type="transmembrane region" description="Helical" evidence="2">
    <location>
        <begin position="208"/>
        <end position="230"/>
    </location>
</feature>
<feature type="region of interest" description="Disordered" evidence="1">
    <location>
        <begin position="1"/>
        <end position="98"/>
    </location>
</feature>
<evidence type="ECO:0000313" key="3">
    <source>
        <dbReference type="EMBL" id="SMY03752.1"/>
    </source>
</evidence>
<feature type="transmembrane region" description="Helical" evidence="2">
    <location>
        <begin position="147"/>
        <end position="169"/>
    </location>
</feature>
<evidence type="ECO:0000256" key="1">
    <source>
        <dbReference type="SAM" id="MobiDB-lite"/>
    </source>
</evidence>
<keyword evidence="2" id="KW-1133">Transmembrane helix</keyword>
<dbReference type="Proteomes" id="UP000234300">
    <property type="component" value="Unassembled WGS sequence"/>
</dbReference>
<protein>
    <submittedName>
        <fullName evidence="3">Uncharacterized protein</fullName>
    </submittedName>
</protein>
<keyword evidence="2" id="KW-0472">Membrane</keyword>
<organism evidence="3 4">
    <name type="scientific">Brevibacterium aurantiacum</name>
    <dbReference type="NCBI Taxonomy" id="273384"/>
    <lineage>
        <taxon>Bacteria</taxon>
        <taxon>Bacillati</taxon>
        <taxon>Actinomycetota</taxon>
        <taxon>Actinomycetes</taxon>
        <taxon>Micrococcales</taxon>
        <taxon>Brevibacteriaceae</taxon>
        <taxon>Brevibacterium</taxon>
    </lineage>
</organism>
<accession>A0A2H1KX14</accession>
<feature type="compositionally biased region" description="Basic and acidic residues" evidence="1">
    <location>
        <begin position="38"/>
        <end position="47"/>
    </location>
</feature>
<feature type="transmembrane region" description="Helical" evidence="2">
    <location>
        <begin position="113"/>
        <end position="135"/>
    </location>
</feature>